<accession>A0AC35TJP4</accession>
<proteinExistence type="predicted"/>
<reference evidence="2" key="1">
    <citation type="submission" date="2016-11" db="UniProtKB">
        <authorList>
            <consortium name="WormBaseParasite"/>
        </authorList>
    </citation>
    <scope>IDENTIFICATION</scope>
    <source>
        <strain evidence="2">KR3021</strain>
    </source>
</reference>
<protein>
    <submittedName>
        <fullName evidence="2">G_PROTEIN_RECEP_F1_2 domain-containing protein</fullName>
    </submittedName>
</protein>
<dbReference type="WBParaSite" id="RSKR_0000129200.1">
    <property type="protein sequence ID" value="RSKR_0000129200.1"/>
    <property type="gene ID" value="RSKR_0000129200"/>
</dbReference>
<dbReference type="Proteomes" id="UP000095286">
    <property type="component" value="Unplaced"/>
</dbReference>
<evidence type="ECO:0000313" key="1">
    <source>
        <dbReference type="Proteomes" id="UP000095286"/>
    </source>
</evidence>
<evidence type="ECO:0000313" key="2">
    <source>
        <dbReference type="WBParaSite" id="RSKR_0000129200.1"/>
    </source>
</evidence>
<sequence length="453" mass="51589">MGENETCHQMSDLFKIMNGAGEEDYTENTFVQYTLGVIYATMMIIGFIGNGGVILTVLRNKRLRSARNIFLMNLMVTDLILCSFSIPVTYVYAIQKQWWFKEFICKLTPLVANCPVFVSSWSLCAIAMDKFIHIIDPIKQPVSAKQAGGIIFMIWLVTILINVPAIMSYVLIPGSNYKDQFPDKVGLCHEFCIEKLTDGRHTYGLVVFIFQFIIPMAIITYCYWRILHRVARDSIIQNVQFASSLSSSQKKDASNRNKRVNYILISMVGAFLISWLPISLHNLSKDFNRELAVFTRQPYFYGLIFHVIAMMTVVWNPFLFFYLTRKQKQKKFTGLLPTSEVFNTIANGVNSFKSNFSRRNSLKCSKKSKNFTIESELASTRQNSSSFLADKDNNNGSQKAVSASKYRSQLQKTSTQSNSAPQKPLLQRIDAVDDSSIKSMKTSPFKRMHSNAV</sequence>
<organism evidence="1 2">
    <name type="scientific">Rhabditophanes sp. KR3021</name>
    <dbReference type="NCBI Taxonomy" id="114890"/>
    <lineage>
        <taxon>Eukaryota</taxon>
        <taxon>Metazoa</taxon>
        <taxon>Ecdysozoa</taxon>
        <taxon>Nematoda</taxon>
        <taxon>Chromadorea</taxon>
        <taxon>Rhabditida</taxon>
        <taxon>Tylenchina</taxon>
        <taxon>Panagrolaimomorpha</taxon>
        <taxon>Strongyloidoidea</taxon>
        <taxon>Alloionematidae</taxon>
        <taxon>Rhabditophanes</taxon>
    </lineage>
</organism>
<name>A0AC35TJP4_9BILA</name>